<dbReference type="GO" id="GO:0005634">
    <property type="term" value="C:nucleus"/>
    <property type="evidence" value="ECO:0007669"/>
    <property type="project" value="UniProtKB-ARBA"/>
</dbReference>
<proteinExistence type="predicted"/>
<evidence type="ECO:0000313" key="2">
    <source>
        <dbReference type="EMBL" id="ETN81739.1"/>
    </source>
</evidence>
<dbReference type="SUPFAM" id="SSF47413">
    <property type="entry name" value="lambda repressor-like DNA-binding domains"/>
    <property type="match status" value="1"/>
</dbReference>
<dbReference type="Proteomes" id="UP000053676">
    <property type="component" value="Unassembled WGS sequence"/>
</dbReference>
<feature type="domain" description="HigA2-like helix-turn-helix" evidence="1">
    <location>
        <begin position="12"/>
        <end position="84"/>
    </location>
</feature>
<dbReference type="KEGG" id="nai:NECAME_17833"/>
<organism evidence="2 3">
    <name type="scientific">Necator americanus</name>
    <name type="common">Human hookworm</name>
    <dbReference type="NCBI Taxonomy" id="51031"/>
    <lineage>
        <taxon>Eukaryota</taxon>
        <taxon>Metazoa</taxon>
        <taxon>Ecdysozoa</taxon>
        <taxon>Nematoda</taxon>
        <taxon>Chromadorea</taxon>
        <taxon>Rhabditida</taxon>
        <taxon>Rhabditina</taxon>
        <taxon>Rhabditomorpha</taxon>
        <taxon>Strongyloidea</taxon>
        <taxon>Ancylostomatidae</taxon>
        <taxon>Bunostominae</taxon>
        <taxon>Necator</taxon>
    </lineage>
</organism>
<dbReference type="GO" id="GO:0003677">
    <property type="term" value="F:DNA binding"/>
    <property type="evidence" value="ECO:0007669"/>
    <property type="project" value="InterPro"/>
</dbReference>
<sequence>MTVAIEVGSSNIYADLGYADASEMQRKSSLAAQITQGIGSLGLTTAAAAELLGIAQAELSRITAGQFRAVSEATLLNLVQKVGQSPEAGRI</sequence>
<dbReference type="AlphaFoldDB" id="W2TJG3"/>
<dbReference type="InterPro" id="IPR039554">
    <property type="entry name" value="HigA2-like_HTH"/>
</dbReference>
<evidence type="ECO:0000313" key="3">
    <source>
        <dbReference type="Proteomes" id="UP000053676"/>
    </source>
</evidence>
<protein>
    <submittedName>
        <fullName evidence="2">Toxin-antitoxin system, antitoxin component, Xre family</fullName>
    </submittedName>
</protein>
<gene>
    <name evidence="2" type="ORF">NECAME_17833</name>
</gene>
<name>W2TJG3_NECAM</name>
<dbReference type="Pfam" id="PF13744">
    <property type="entry name" value="HTH_37"/>
    <property type="match status" value="1"/>
</dbReference>
<accession>W2TJG3</accession>
<dbReference type="EMBL" id="KI658629">
    <property type="protein sequence ID" value="ETN81739.1"/>
    <property type="molecule type" value="Genomic_DNA"/>
</dbReference>
<reference evidence="3" key="1">
    <citation type="journal article" date="2014" name="Nat. Genet.">
        <title>Genome of the human hookworm Necator americanus.</title>
        <authorList>
            <person name="Tang Y.T."/>
            <person name="Gao X."/>
            <person name="Rosa B.A."/>
            <person name="Abubucker S."/>
            <person name="Hallsworth-Pepin K."/>
            <person name="Martin J."/>
            <person name="Tyagi R."/>
            <person name="Heizer E."/>
            <person name="Zhang X."/>
            <person name="Bhonagiri-Palsikar V."/>
            <person name="Minx P."/>
            <person name="Warren W.C."/>
            <person name="Wang Q."/>
            <person name="Zhan B."/>
            <person name="Hotez P.J."/>
            <person name="Sternberg P.W."/>
            <person name="Dougall A."/>
            <person name="Gaze S.T."/>
            <person name="Mulvenna J."/>
            <person name="Sotillo J."/>
            <person name="Ranganathan S."/>
            <person name="Rabelo E.M."/>
            <person name="Wilson R.K."/>
            <person name="Felgner P.L."/>
            <person name="Bethony J."/>
            <person name="Hawdon J.M."/>
            <person name="Gasser R.B."/>
            <person name="Loukas A."/>
            <person name="Mitreva M."/>
        </authorList>
    </citation>
    <scope>NUCLEOTIDE SEQUENCE [LARGE SCALE GENOMIC DNA]</scope>
</reference>
<keyword evidence="3" id="KW-1185">Reference proteome</keyword>
<dbReference type="Gene3D" id="1.10.260.40">
    <property type="entry name" value="lambda repressor-like DNA-binding domains"/>
    <property type="match status" value="1"/>
</dbReference>
<evidence type="ECO:0000259" key="1">
    <source>
        <dbReference type="Pfam" id="PF13744"/>
    </source>
</evidence>
<dbReference type="InterPro" id="IPR010982">
    <property type="entry name" value="Lambda_DNA-bd_dom_sf"/>
</dbReference>